<evidence type="ECO:0000256" key="2">
    <source>
        <dbReference type="PROSITE-ProRule" id="PRU00110"/>
    </source>
</evidence>
<dbReference type="Proteomes" id="UP000315816">
    <property type="component" value="Unassembled WGS sequence"/>
</dbReference>
<accession>A0A545SNY6</accession>
<dbReference type="GO" id="GO:0000160">
    <property type="term" value="P:phosphorelay signal transduction system"/>
    <property type="evidence" value="ECO:0007669"/>
    <property type="project" value="UniProtKB-KW"/>
</dbReference>
<dbReference type="OrthoDB" id="7867809at2"/>
<dbReference type="PROSITE" id="PS50894">
    <property type="entry name" value="HPT"/>
    <property type="match status" value="1"/>
</dbReference>
<dbReference type="SUPFAM" id="SSF47226">
    <property type="entry name" value="Histidine-containing phosphotransfer domain, HPT domain"/>
    <property type="match status" value="1"/>
</dbReference>
<feature type="domain" description="HPt" evidence="3">
    <location>
        <begin position="8"/>
        <end position="104"/>
    </location>
</feature>
<reference evidence="4 5" key="1">
    <citation type="submission" date="2019-06" db="EMBL/GenBank/DDBJ databases">
        <title>A novel species of marine bacteria.</title>
        <authorList>
            <person name="Wang Y."/>
        </authorList>
    </citation>
    <scope>NUCLEOTIDE SEQUENCE [LARGE SCALE GENOMIC DNA]</scope>
    <source>
        <strain evidence="4 5">MA1-10</strain>
    </source>
</reference>
<protein>
    <submittedName>
        <fullName evidence="4">Hpt domain-containing protein</fullName>
    </submittedName>
</protein>
<proteinExistence type="predicted"/>
<evidence type="ECO:0000313" key="5">
    <source>
        <dbReference type="Proteomes" id="UP000315816"/>
    </source>
</evidence>
<evidence type="ECO:0000313" key="4">
    <source>
        <dbReference type="EMBL" id="TQV66576.1"/>
    </source>
</evidence>
<keyword evidence="5" id="KW-1185">Reference proteome</keyword>
<feature type="modified residue" description="Phosphohistidine" evidence="2">
    <location>
        <position position="51"/>
    </location>
</feature>
<dbReference type="RefSeq" id="WP_142854241.1">
    <property type="nucleotide sequence ID" value="NZ_FXWW01000005.1"/>
</dbReference>
<evidence type="ECO:0000259" key="3">
    <source>
        <dbReference type="PROSITE" id="PS50894"/>
    </source>
</evidence>
<dbReference type="InterPro" id="IPR008207">
    <property type="entry name" value="Sig_transdc_His_kin_Hpt_dom"/>
</dbReference>
<keyword evidence="2" id="KW-0597">Phosphoprotein</keyword>
<evidence type="ECO:0000256" key="1">
    <source>
        <dbReference type="ARBA" id="ARBA00023012"/>
    </source>
</evidence>
<name>A0A545SNY6_9RHOB</name>
<organism evidence="4 5">
    <name type="scientific">Aliiroseovarius halocynthiae</name>
    <dbReference type="NCBI Taxonomy" id="985055"/>
    <lineage>
        <taxon>Bacteria</taxon>
        <taxon>Pseudomonadati</taxon>
        <taxon>Pseudomonadota</taxon>
        <taxon>Alphaproteobacteria</taxon>
        <taxon>Rhodobacterales</taxon>
        <taxon>Paracoccaceae</taxon>
        <taxon>Aliiroseovarius</taxon>
    </lineage>
</organism>
<dbReference type="Gene3D" id="1.20.120.160">
    <property type="entry name" value="HPT domain"/>
    <property type="match status" value="1"/>
</dbReference>
<dbReference type="InterPro" id="IPR036641">
    <property type="entry name" value="HPT_dom_sf"/>
</dbReference>
<keyword evidence="1" id="KW-0902">Two-component regulatory system</keyword>
<gene>
    <name evidence="4" type="ORF">FIL88_12675</name>
</gene>
<dbReference type="GO" id="GO:0004672">
    <property type="term" value="F:protein kinase activity"/>
    <property type="evidence" value="ECO:0007669"/>
    <property type="project" value="UniProtKB-ARBA"/>
</dbReference>
<dbReference type="AlphaFoldDB" id="A0A545SNY6"/>
<comment type="caution">
    <text evidence="4">The sequence shown here is derived from an EMBL/GenBank/DDBJ whole genome shotgun (WGS) entry which is preliminary data.</text>
</comment>
<dbReference type="Pfam" id="PF01627">
    <property type="entry name" value="Hpt"/>
    <property type="match status" value="1"/>
</dbReference>
<sequence length="104" mass="11688">MIDWGRVNELKNEIGEDDFGEIAEIFLEEVDEVIARLKSNPDPSQFEHDMHLLKGSASNLGFQSLSEICDQNERTAASGQGSQIQLDPVFTIYDQSKVEFLAKL</sequence>
<dbReference type="EMBL" id="VICH01000009">
    <property type="protein sequence ID" value="TQV66576.1"/>
    <property type="molecule type" value="Genomic_DNA"/>
</dbReference>